<feature type="domain" description="Glycosyltransferase 2-like" evidence="2">
    <location>
        <begin position="4"/>
        <end position="149"/>
    </location>
</feature>
<reference evidence="4 5" key="1">
    <citation type="submission" date="2016-06" db="EMBL/GenBank/DDBJ databases">
        <title>Adaptive Radiation by Waves of Gene Transfer Leads to Fine-Scale Resource Partitioning in Marine Microbes.</title>
        <authorList>
            <person name="Hehemann J.-H."/>
            <person name="Arevalo P."/>
            <person name="Datta M.S."/>
            <person name="Yu X."/>
            <person name="Corzett C."/>
            <person name="Henschel A."/>
            <person name="Preheim S.P."/>
            <person name="Timberlake S."/>
            <person name="Alm E.J."/>
            <person name="Polz M.F."/>
        </authorList>
    </citation>
    <scope>NUCLEOTIDE SEQUENCE [LARGE SCALE GENOMIC DNA]</scope>
    <source>
        <strain evidence="4 5">FF50</strain>
    </source>
</reference>
<dbReference type="Gene3D" id="3.90.550.10">
    <property type="entry name" value="Spore Coat Polysaccharide Biosynthesis Protein SpsA, Chain A"/>
    <property type="match status" value="1"/>
</dbReference>
<evidence type="ECO:0000256" key="1">
    <source>
        <dbReference type="ARBA" id="ARBA00022679"/>
    </source>
</evidence>
<evidence type="ECO:0000259" key="3">
    <source>
        <dbReference type="Pfam" id="PF02709"/>
    </source>
</evidence>
<sequence>MKTSLIITTYNWKEALQAVLESVKNQTRLPDEVIIADDGSSTDTSNTIKKQKEQFPIPLIHSWQEDKGFRAAESRNKAIAKASGDYIIIIDGDIVLNKHFIEDHIMNSKVDYFIQGGRVSLGKRFTAQFLTKYMQPSLFSIDIKNRKNTIRSSTLSALFSRKINSANSTRSCNMSFWKKDIIKVNGFNEDFVGWGREDSEFVHRLLNSDINRLYLKFSGIGYHLYHKENSRGSLKINDDILNTTINENLQWCKNGLDKHLNSENHENSCS</sequence>
<protein>
    <submittedName>
        <fullName evidence="4">Family 2 glycosyl transferase</fullName>
    </submittedName>
</protein>
<dbReference type="KEGG" id="vbr:A6E01_00920"/>
<dbReference type="Pfam" id="PF00535">
    <property type="entry name" value="Glycos_transf_2"/>
    <property type="match status" value="1"/>
</dbReference>
<dbReference type="PANTHER" id="PTHR43685:SF3">
    <property type="entry name" value="SLR2126 PROTEIN"/>
    <property type="match status" value="1"/>
</dbReference>
<evidence type="ECO:0000313" key="4">
    <source>
        <dbReference type="EMBL" id="ANO31849.1"/>
    </source>
</evidence>
<evidence type="ECO:0000259" key="2">
    <source>
        <dbReference type="Pfam" id="PF00535"/>
    </source>
</evidence>
<dbReference type="GO" id="GO:0016740">
    <property type="term" value="F:transferase activity"/>
    <property type="evidence" value="ECO:0007669"/>
    <property type="project" value="UniProtKB-KW"/>
</dbReference>
<dbReference type="InterPro" id="IPR050834">
    <property type="entry name" value="Glycosyltransf_2"/>
</dbReference>
<dbReference type="InterPro" id="IPR029044">
    <property type="entry name" value="Nucleotide-diphossugar_trans"/>
</dbReference>
<organism evidence="4 5">
    <name type="scientific">Vibrio breoganii</name>
    <dbReference type="NCBI Taxonomy" id="553239"/>
    <lineage>
        <taxon>Bacteria</taxon>
        <taxon>Pseudomonadati</taxon>
        <taxon>Pseudomonadota</taxon>
        <taxon>Gammaproteobacteria</taxon>
        <taxon>Vibrionales</taxon>
        <taxon>Vibrionaceae</taxon>
        <taxon>Vibrio</taxon>
    </lineage>
</organism>
<evidence type="ECO:0000313" key="5">
    <source>
        <dbReference type="Proteomes" id="UP000092018"/>
    </source>
</evidence>
<dbReference type="Proteomes" id="UP000092018">
    <property type="component" value="Chromosome 1"/>
</dbReference>
<name>A0AAN1CR59_9VIBR</name>
<gene>
    <name evidence="4" type="ORF">A6E01_00920</name>
</gene>
<dbReference type="Pfam" id="PF02709">
    <property type="entry name" value="Glyco_transf_7C"/>
    <property type="match status" value="1"/>
</dbReference>
<dbReference type="EMBL" id="CP016177">
    <property type="protein sequence ID" value="ANO31849.1"/>
    <property type="molecule type" value="Genomic_DNA"/>
</dbReference>
<dbReference type="InterPro" id="IPR001173">
    <property type="entry name" value="Glyco_trans_2-like"/>
</dbReference>
<keyword evidence="1 4" id="KW-0808">Transferase</keyword>
<feature type="domain" description="Galactosyltransferase C-terminal" evidence="3">
    <location>
        <begin position="166"/>
        <end position="227"/>
    </location>
</feature>
<dbReference type="AlphaFoldDB" id="A0AAN1CR59"/>
<dbReference type="PANTHER" id="PTHR43685">
    <property type="entry name" value="GLYCOSYLTRANSFERASE"/>
    <property type="match status" value="1"/>
</dbReference>
<dbReference type="RefSeq" id="WP_065209386.1">
    <property type="nucleotide sequence ID" value="NZ_CP016177.1"/>
</dbReference>
<proteinExistence type="predicted"/>
<dbReference type="CDD" id="cd06420">
    <property type="entry name" value="GT2_Chondriotin_Pol_N"/>
    <property type="match status" value="1"/>
</dbReference>
<accession>A0AAN1CR59</accession>
<dbReference type="InterPro" id="IPR027791">
    <property type="entry name" value="Galactosyl_T_C"/>
</dbReference>
<dbReference type="SUPFAM" id="SSF53448">
    <property type="entry name" value="Nucleotide-diphospho-sugar transferases"/>
    <property type="match status" value="1"/>
</dbReference>